<sequence>MKNLIAQLLITLAEKEEESKKLTIRVEALEIVLTTLLRQMKQARRLTVTTEVESTLTDLMHGPLVNDGDRELLYWHIEKILHSSYR</sequence>
<evidence type="ECO:0000313" key="5">
    <source>
        <dbReference type="EMBL" id="EML1473694.1"/>
    </source>
</evidence>
<evidence type="ECO:0000256" key="3">
    <source>
        <dbReference type="ARBA" id="ARBA00023054"/>
    </source>
</evidence>
<keyword evidence="3 4" id="KW-0175">Coiled coil</keyword>
<dbReference type="GeneID" id="61383695"/>
<dbReference type="InterPro" id="IPR019732">
    <property type="entry name" value="SigmaS_Anti-adapt_IraP"/>
</dbReference>
<name>A0AAI9DPU2_PLUGE</name>
<dbReference type="KEGG" id="pge:LG71_23485"/>
<evidence type="ECO:0000256" key="1">
    <source>
        <dbReference type="ARBA" id="ARBA00022490"/>
    </source>
</evidence>
<feature type="coiled-coil region" evidence="4">
    <location>
        <begin position="5"/>
        <end position="46"/>
    </location>
</feature>
<comment type="caution">
    <text evidence="5">The sequence shown here is derived from an EMBL/GenBank/DDBJ whole genome shotgun (WGS) entry which is preliminary data.</text>
</comment>
<gene>
    <name evidence="5" type="ORF">QEG54_004505</name>
    <name evidence="6" type="ORF">RBJ30_14210</name>
</gene>
<reference evidence="6" key="1">
    <citation type="submission" date="2023-08" db="EMBL/GenBank/DDBJ databases">
        <title>WGS of pathogenic bacterial species, Los Angeles County Public Health Laboratories.</title>
        <authorList>
            <person name="Garrigues J.M."/>
            <person name="Green N.M."/>
        </authorList>
    </citation>
    <scope>NUCLEOTIDE SEQUENCE</scope>
    <source>
        <strain evidence="6">LACPHL-BACT-2023-00068</strain>
    </source>
</reference>
<accession>A0AAI9DPU2</accession>
<dbReference type="Pfam" id="PF10796">
    <property type="entry name" value="Anti-adapt_IraP"/>
    <property type="match status" value="1"/>
</dbReference>
<evidence type="ECO:0000256" key="4">
    <source>
        <dbReference type="SAM" id="Coils"/>
    </source>
</evidence>
<dbReference type="RefSeq" id="WP_043085721.1">
    <property type="nucleotide sequence ID" value="NZ_CACVCI010000001.1"/>
</dbReference>
<keyword evidence="2" id="KW-0346">Stress response</keyword>
<evidence type="ECO:0000313" key="6">
    <source>
        <dbReference type="EMBL" id="MDQ2310242.1"/>
    </source>
</evidence>
<proteinExistence type="predicted"/>
<keyword evidence="1" id="KW-0963">Cytoplasm</keyword>
<dbReference type="GO" id="GO:0005737">
    <property type="term" value="C:cytoplasm"/>
    <property type="evidence" value="ECO:0007669"/>
    <property type="project" value="InterPro"/>
</dbReference>
<reference evidence="5" key="2">
    <citation type="submission" date="2024-02" db="EMBL/GenBank/DDBJ databases">
        <authorList>
            <consortium name="Clinical and Environmental Microbiology Branch: Whole genome sequencing antimicrobial resistance pathogens in the healthcare setting"/>
        </authorList>
    </citation>
    <scope>NUCLEOTIDE SEQUENCE</scope>
    <source>
        <strain evidence="5">2021DK-00143</strain>
    </source>
</reference>
<dbReference type="EMBL" id="ABLOKC030000033">
    <property type="protein sequence ID" value="EML1473694.1"/>
    <property type="molecule type" value="Genomic_DNA"/>
</dbReference>
<dbReference type="AlphaFoldDB" id="A0AAI9DPU2"/>
<dbReference type="EMBL" id="JAVDNV010000009">
    <property type="protein sequence ID" value="MDQ2310242.1"/>
    <property type="molecule type" value="Genomic_DNA"/>
</dbReference>
<evidence type="ECO:0000256" key="2">
    <source>
        <dbReference type="ARBA" id="ARBA00023016"/>
    </source>
</evidence>
<protein>
    <submittedName>
        <fullName evidence="5 6">Anti-adapter protein IraP</fullName>
    </submittedName>
</protein>
<organism evidence="5">
    <name type="scientific">Pluralibacter gergoviae</name>
    <name type="common">Enterobacter gergoviae</name>
    <dbReference type="NCBI Taxonomy" id="61647"/>
    <lineage>
        <taxon>Bacteria</taxon>
        <taxon>Pseudomonadati</taxon>
        <taxon>Pseudomonadota</taxon>
        <taxon>Gammaproteobacteria</taxon>
        <taxon>Enterobacterales</taxon>
        <taxon>Enterobacteriaceae</taxon>
        <taxon>Pluralibacter</taxon>
    </lineage>
</organism>
<dbReference type="Proteomes" id="UP001236270">
    <property type="component" value="Unassembled WGS sequence"/>
</dbReference>